<sequence>MSALSRRRIALGSFAVFEGVDARSRVDDAADVAQEKDTNSTSSSGYVRYDGCVIIYEAEGERAVSLDTFVGRRAPMHCTALGQAMLANMSRERVAEIIAEKGSPRSPRRRSPTENGSSDTSRRCGRTATRPFAASGCPNSVRLRFPSRRTVPCSVPWASAVRCPERATSGSKRNFPSAFSRPQTDHARFEVQRSDRYDIVVRSVPAPAFGGFRSPSGDSLPTTVRFHGRRKTRGRLERGPRVLTSTRSGAENEADRRLASTSITRVLL</sequence>
<dbReference type="Gene3D" id="3.30.450.40">
    <property type="match status" value="1"/>
</dbReference>
<feature type="region of interest" description="Disordered" evidence="1">
    <location>
        <begin position="229"/>
        <end position="256"/>
    </location>
</feature>
<proteinExistence type="predicted"/>
<reference evidence="3 4" key="1">
    <citation type="journal article" date="2014" name="PLoS Genet.">
        <title>Phylogenetically driven sequencing of extremely halophilic archaea reveals strategies for static and dynamic osmo-response.</title>
        <authorList>
            <person name="Becker E.A."/>
            <person name="Seitzer P.M."/>
            <person name="Tritt A."/>
            <person name="Larsen D."/>
            <person name="Krusor M."/>
            <person name="Yao A.I."/>
            <person name="Wu D."/>
            <person name="Madern D."/>
            <person name="Eisen J.A."/>
            <person name="Darling A.E."/>
            <person name="Facciotti M.T."/>
        </authorList>
    </citation>
    <scope>NUCLEOTIDE SEQUENCE [LARGE SCALE GENOMIC DNA]</scope>
    <source>
        <strain evidence="3 4">JCM 13891</strain>
    </source>
</reference>
<evidence type="ECO:0000256" key="1">
    <source>
        <dbReference type="SAM" id="MobiDB-lite"/>
    </source>
</evidence>
<dbReference type="Pfam" id="PF01614">
    <property type="entry name" value="IclR_C"/>
    <property type="match status" value="1"/>
</dbReference>
<protein>
    <submittedName>
        <fullName evidence="3">IclR family transcriptional regulator</fullName>
    </submittedName>
</protein>
<gene>
    <name evidence="3" type="ORF">C477_17515</name>
</gene>
<dbReference type="InterPro" id="IPR029016">
    <property type="entry name" value="GAF-like_dom_sf"/>
</dbReference>
<dbReference type="eggNOG" id="arCOG02798">
    <property type="taxonomic scope" value="Archaea"/>
</dbReference>
<comment type="caution">
    <text evidence="3">The sequence shown here is derived from an EMBL/GenBank/DDBJ whole genome shotgun (WGS) entry which is preliminary data.</text>
</comment>
<organism evidence="3 4">
    <name type="scientific">Haloterrigena salina JCM 13891</name>
    <dbReference type="NCBI Taxonomy" id="1227488"/>
    <lineage>
        <taxon>Archaea</taxon>
        <taxon>Methanobacteriati</taxon>
        <taxon>Methanobacteriota</taxon>
        <taxon>Stenosarchaea group</taxon>
        <taxon>Halobacteria</taxon>
        <taxon>Halobacteriales</taxon>
        <taxon>Natrialbaceae</taxon>
        <taxon>Haloterrigena</taxon>
    </lineage>
</organism>
<dbReference type="STRING" id="1227488.C477_17515"/>
<evidence type="ECO:0000259" key="2">
    <source>
        <dbReference type="Pfam" id="PF01614"/>
    </source>
</evidence>
<dbReference type="SUPFAM" id="SSF55781">
    <property type="entry name" value="GAF domain-like"/>
    <property type="match status" value="1"/>
</dbReference>
<name>M0BZL8_9EURY</name>
<evidence type="ECO:0000313" key="3">
    <source>
        <dbReference type="EMBL" id="ELZ15502.1"/>
    </source>
</evidence>
<keyword evidence="4" id="KW-1185">Reference proteome</keyword>
<accession>M0BZL8</accession>
<dbReference type="Proteomes" id="UP000011657">
    <property type="component" value="Unassembled WGS sequence"/>
</dbReference>
<dbReference type="EMBL" id="AOIS01000057">
    <property type="protein sequence ID" value="ELZ15502.1"/>
    <property type="molecule type" value="Genomic_DNA"/>
</dbReference>
<dbReference type="AlphaFoldDB" id="M0BZL8"/>
<feature type="domain" description="IclR-ED" evidence="2">
    <location>
        <begin position="47"/>
        <end position="100"/>
    </location>
</feature>
<dbReference type="InterPro" id="IPR014757">
    <property type="entry name" value="Tscrpt_reg_IclR_C"/>
</dbReference>
<evidence type="ECO:0000313" key="4">
    <source>
        <dbReference type="Proteomes" id="UP000011657"/>
    </source>
</evidence>
<feature type="region of interest" description="Disordered" evidence="1">
    <location>
        <begin position="98"/>
        <end position="131"/>
    </location>
</feature>